<dbReference type="Proteomes" id="UP000807025">
    <property type="component" value="Unassembled WGS sequence"/>
</dbReference>
<reference evidence="1" key="1">
    <citation type="submission" date="2020-11" db="EMBL/GenBank/DDBJ databases">
        <authorList>
            <consortium name="DOE Joint Genome Institute"/>
            <person name="Ahrendt S."/>
            <person name="Riley R."/>
            <person name="Andreopoulos W."/>
            <person name="Labutti K."/>
            <person name="Pangilinan J."/>
            <person name="Ruiz-Duenas F.J."/>
            <person name="Barrasa J.M."/>
            <person name="Sanchez-Garcia M."/>
            <person name="Camarero S."/>
            <person name="Miyauchi S."/>
            <person name="Serrano A."/>
            <person name="Linde D."/>
            <person name="Babiker R."/>
            <person name="Drula E."/>
            <person name="Ayuso-Fernandez I."/>
            <person name="Pacheco R."/>
            <person name="Padilla G."/>
            <person name="Ferreira P."/>
            <person name="Barriuso J."/>
            <person name="Kellner H."/>
            <person name="Castanera R."/>
            <person name="Alfaro M."/>
            <person name="Ramirez L."/>
            <person name="Pisabarro A.G."/>
            <person name="Kuo A."/>
            <person name="Tritt A."/>
            <person name="Lipzen A."/>
            <person name="He G."/>
            <person name="Yan M."/>
            <person name="Ng V."/>
            <person name="Cullen D."/>
            <person name="Martin F."/>
            <person name="Rosso M.-N."/>
            <person name="Henrissat B."/>
            <person name="Hibbett D."/>
            <person name="Martinez A.T."/>
            <person name="Grigoriev I.V."/>
        </authorList>
    </citation>
    <scope>NUCLEOTIDE SEQUENCE</scope>
    <source>
        <strain evidence="1">ATCC 90797</strain>
    </source>
</reference>
<proteinExistence type="predicted"/>
<dbReference type="Pfam" id="PF18758">
    <property type="entry name" value="KDZ"/>
    <property type="match status" value="1"/>
</dbReference>
<comment type="caution">
    <text evidence="1">The sequence shown here is derived from an EMBL/GenBank/DDBJ whole genome shotgun (WGS) entry which is preliminary data.</text>
</comment>
<keyword evidence="2" id="KW-1185">Reference proteome</keyword>
<evidence type="ECO:0000313" key="1">
    <source>
        <dbReference type="EMBL" id="KAF9496852.1"/>
    </source>
</evidence>
<protein>
    <submittedName>
        <fullName evidence="1">Uncharacterized protein</fullName>
    </submittedName>
</protein>
<gene>
    <name evidence="1" type="ORF">BDN71DRAFT_1429871</name>
</gene>
<name>A0A9P6D9Y0_PLEER</name>
<accession>A0A9P6D9Y0</accession>
<evidence type="ECO:0000313" key="2">
    <source>
        <dbReference type="Proteomes" id="UP000807025"/>
    </source>
</evidence>
<dbReference type="InterPro" id="IPR040521">
    <property type="entry name" value="KDZ"/>
</dbReference>
<dbReference type="OrthoDB" id="3257768at2759"/>
<sequence length="259" mass="29467">MKHPISMGDLQKGERYDNMDYLYFSSIQNGSPTDLVIFYDIASSYLSELVKEYPKALNITYLVPKFHLYAHHTSCQINYSFNLTQGVRRMDGESPECGWAAMNPVASSTKEMGPESQRDTLDDHFSDYNWHKVQEAVKMQTEHLIHKWEASKLKLNPFEATVTVVSTVKVRLQLAKEDVQAIARGEALETHDTVSPSVLIVQGLKLEEQQDQLQINCLANIQELYMPGVGLWWHSKDPSDRPPESINLFLPSDALLVSH</sequence>
<dbReference type="EMBL" id="MU154548">
    <property type="protein sequence ID" value="KAF9496852.1"/>
    <property type="molecule type" value="Genomic_DNA"/>
</dbReference>
<organism evidence="1 2">
    <name type="scientific">Pleurotus eryngii</name>
    <name type="common">Boletus of the steppes</name>
    <dbReference type="NCBI Taxonomy" id="5323"/>
    <lineage>
        <taxon>Eukaryota</taxon>
        <taxon>Fungi</taxon>
        <taxon>Dikarya</taxon>
        <taxon>Basidiomycota</taxon>
        <taxon>Agaricomycotina</taxon>
        <taxon>Agaricomycetes</taxon>
        <taxon>Agaricomycetidae</taxon>
        <taxon>Agaricales</taxon>
        <taxon>Pleurotineae</taxon>
        <taxon>Pleurotaceae</taxon>
        <taxon>Pleurotus</taxon>
    </lineage>
</organism>
<dbReference type="AlphaFoldDB" id="A0A9P6D9Y0"/>